<dbReference type="PANTHER" id="PTHR30341:SF0">
    <property type="entry name" value="NA(+)_H(+) ANTIPORTER NHAA"/>
    <property type="match status" value="1"/>
</dbReference>
<evidence type="ECO:0000256" key="3">
    <source>
        <dbReference type="ARBA" id="ARBA00022692"/>
    </source>
</evidence>
<keyword evidence="8" id="KW-1185">Reference proteome</keyword>
<feature type="transmembrane region" description="Helical" evidence="6">
    <location>
        <begin position="115"/>
        <end position="134"/>
    </location>
</feature>
<keyword evidence="6" id="KW-0813">Transport</keyword>
<evidence type="ECO:0000256" key="4">
    <source>
        <dbReference type="ARBA" id="ARBA00022989"/>
    </source>
</evidence>
<feature type="transmembrane region" description="Helical" evidence="6">
    <location>
        <begin position="174"/>
        <end position="195"/>
    </location>
</feature>
<evidence type="ECO:0000256" key="5">
    <source>
        <dbReference type="ARBA" id="ARBA00023136"/>
    </source>
</evidence>
<dbReference type="EMBL" id="LR593887">
    <property type="protein sequence ID" value="VTS08254.1"/>
    <property type="molecule type" value="Genomic_DNA"/>
</dbReference>
<dbReference type="FunCoup" id="A0A6C2YX28">
    <property type="interactions" value="70"/>
</dbReference>
<feature type="transmembrane region" description="Helical" evidence="6">
    <location>
        <begin position="418"/>
        <end position="443"/>
    </location>
</feature>
<dbReference type="AlphaFoldDB" id="A0A6C2YX28"/>
<dbReference type="PANTHER" id="PTHR30341">
    <property type="entry name" value="SODIUM ION/PROTON ANTIPORTER NHAA-RELATED"/>
    <property type="match status" value="1"/>
</dbReference>
<feature type="transmembrane region" description="Helical" evidence="6">
    <location>
        <begin position="225"/>
        <end position="244"/>
    </location>
</feature>
<keyword evidence="2 6" id="KW-1003">Cell membrane</keyword>
<keyword evidence="6" id="KW-0406">Ion transport</keyword>
<name>A0A6C2YX28_9BACT</name>
<dbReference type="Proteomes" id="UP000464378">
    <property type="component" value="Chromosome"/>
</dbReference>
<keyword evidence="5 6" id="KW-0472">Membrane</keyword>
<keyword evidence="3 6" id="KW-0812">Transmembrane</keyword>
<evidence type="ECO:0000256" key="6">
    <source>
        <dbReference type="HAMAP-Rule" id="MF_01844"/>
    </source>
</evidence>
<comment type="function">
    <text evidence="6">Na(+)/H(+) antiporter that extrudes sodium in exchange for external protons.</text>
</comment>
<evidence type="ECO:0000256" key="1">
    <source>
        <dbReference type="ARBA" id="ARBA00004429"/>
    </source>
</evidence>
<organism evidence="7">
    <name type="scientific">Tuwongella immobilis</name>
    <dbReference type="NCBI Taxonomy" id="692036"/>
    <lineage>
        <taxon>Bacteria</taxon>
        <taxon>Pseudomonadati</taxon>
        <taxon>Planctomycetota</taxon>
        <taxon>Planctomycetia</taxon>
        <taxon>Gemmatales</taxon>
        <taxon>Gemmataceae</taxon>
        <taxon>Tuwongella</taxon>
    </lineage>
</organism>
<dbReference type="GO" id="GO:0006885">
    <property type="term" value="P:regulation of pH"/>
    <property type="evidence" value="ECO:0007669"/>
    <property type="project" value="UniProtKB-UniRule"/>
</dbReference>
<proteinExistence type="inferred from homology"/>
<comment type="subcellular location">
    <subcellularLocation>
        <location evidence="1">Cell inner membrane</location>
        <topology evidence="1">Multi-pass membrane protein</topology>
    </subcellularLocation>
    <subcellularLocation>
        <location evidence="6">Cell membrane</location>
        <topology evidence="6">Multi-pass membrane protein</topology>
    </subcellularLocation>
</comment>
<comment type="similarity">
    <text evidence="6">Belongs to the NhaA Na(+)/H(+) (TC 2.A.33) antiporter family.</text>
</comment>
<feature type="transmembrane region" description="Helical" evidence="6">
    <location>
        <begin position="201"/>
        <end position="218"/>
    </location>
</feature>
<dbReference type="GO" id="GO:0005886">
    <property type="term" value="C:plasma membrane"/>
    <property type="evidence" value="ECO:0007669"/>
    <property type="project" value="UniProtKB-SubCell"/>
</dbReference>
<dbReference type="InParanoid" id="A0A6C2YX28"/>
<keyword evidence="4 6" id="KW-1133">Transmembrane helix</keyword>
<feature type="transmembrane region" description="Helical" evidence="6">
    <location>
        <begin position="36"/>
        <end position="62"/>
    </location>
</feature>
<reference evidence="7" key="1">
    <citation type="submission" date="2019-04" db="EMBL/GenBank/DDBJ databases">
        <authorList>
            <consortium name="Science for Life Laboratories"/>
        </authorList>
    </citation>
    <scope>NUCLEOTIDE SEQUENCE</scope>
    <source>
        <strain evidence="7">MBLW1</strain>
    </source>
</reference>
<keyword evidence="6" id="KW-0050">Antiport</keyword>
<dbReference type="EMBL" id="LR586016">
    <property type="protein sequence ID" value="VIP05449.1"/>
    <property type="molecule type" value="Genomic_DNA"/>
</dbReference>
<dbReference type="Pfam" id="PF06965">
    <property type="entry name" value="Na_H_antiport_1"/>
    <property type="match status" value="1"/>
</dbReference>
<feature type="transmembrane region" description="Helical" evidence="6">
    <location>
        <begin position="346"/>
        <end position="373"/>
    </location>
</feature>
<keyword evidence="6" id="KW-0915">Sodium</keyword>
<dbReference type="Gene3D" id="1.20.1530.10">
    <property type="entry name" value="Na+/H+ antiporter like domain"/>
    <property type="match status" value="1"/>
</dbReference>
<feature type="transmembrane region" description="Helical" evidence="6">
    <location>
        <begin position="146"/>
        <end position="165"/>
    </location>
</feature>
<accession>A0A6C2YX28</accession>
<evidence type="ECO:0000313" key="8">
    <source>
        <dbReference type="Proteomes" id="UP000464378"/>
    </source>
</evidence>
<dbReference type="KEGG" id="tim:GMBLW1_37440"/>
<evidence type="ECO:0000256" key="2">
    <source>
        <dbReference type="ARBA" id="ARBA00022475"/>
    </source>
</evidence>
<protein>
    <recommendedName>
        <fullName evidence="6">Na(+)/H(+) antiporter NhaA</fullName>
    </recommendedName>
    <alternativeName>
        <fullName evidence="6">Sodium/proton antiporter NhaA</fullName>
    </alternativeName>
</protein>
<dbReference type="GO" id="GO:0015385">
    <property type="term" value="F:sodium:proton antiporter activity"/>
    <property type="evidence" value="ECO:0007669"/>
    <property type="project" value="UniProtKB-UniRule"/>
</dbReference>
<feature type="transmembrane region" description="Helical" evidence="6">
    <location>
        <begin position="315"/>
        <end position="334"/>
    </location>
</feature>
<feature type="transmembrane region" description="Helical" evidence="6">
    <location>
        <begin position="82"/>
        <end position="100"/>
    </location>
</feature>
<gene>
    <name evidence="6" type="primary">nhaA</name>
    <name evidence="7" type="ORF">GMBLW1_37440</name>
</gene>
<comment type="catalytic activity">
    <reaction evidence="6">
        <text>Na(+)(in) + 2 H(+)(out) = Na(+)(out) + 2 H(+)(in)</text>
        <dbReference type="Rhea" id="RHEA:29251"/>
        <dbReference type="ChEBI" id="CHEBI:15378"/>
        <dbReference type="ChEBI" id="CHEBI:29101"/>
    </reaction>
</comment>
<dbReference type="NCBIfam" id="TIGR00773">
    <property type="entry name" value="NhaA"/>
    <property type="match status" value="1"/>
</dbReference>
<sequence>MAKAKKTPDSPRLPDRPVDQLLVPVRRFLHVESASGVLLVICTVIALILANSAWASAFYAIWKTPVSLTFGSFVLEGDLGHLVINDGLMTIFFFVVGLEVKREIVAGELNDPRKALLPVVGALGGTVAPALIFLLQQWGEPGQRGWAIPMATDIAFVVGVLAMFGQRVPFGLKIFLLTLAIVDDLVAVLIIALVFNKAIAWGWLLVAVAGFIITMLFNRIGVRAVPVYVVVGAFIWLGFLKAGIHPTVAGVMLGLLTPSTAWIGRATFFDVFTAKWNQLRGADKQASEPLPVDVEKLQLLARESVSPLHRLEMGLHPWVAFGIMPIFALANAGVKLDLSSLSHPVSIAVASGLFIGKPLGILSFCAVAVWLGLTRLPEGVTWRMLTAGACLAGIGFTMALFLNSLAFGSDESFRSMELAGKIGTLSGSLMSVILGSVLLLLSLRPKPTAPTT</sequence>
<dbReference type="InterPro" id="IPR023171">
    <property type="entry name" value="Na/H_antiporter_dom_sf"/>
</dbReference>
<evidence type="ECO:0000313" key="7">
    <source>
        <dbReference type="EMBL" id="VIP05449.1"/>
    </source>
</evidence>
<dbReference type="InterPro" id="IPR004670">
    <property type="entry name" value="NhaA"/>
</dbReference>
<dbReference type="RefSeq" id="WP_162660520.1">
    <property type="nucleotide sequence ID" value="NZ_LR593887.1"/>
</dbReference>
<feature type="transmembrane region" description="Helical" evidence="6">
    <location>
        <begin position="385"/>
        <end position="406"/>
    </location>
</feature>
<keyword evidence="6" id="KW-0739">Sodium transport</keyword>
<dbReference type="HAMAP" id="MF_01844">
    <property type="entry name" value="NhaA"/>
    <property type="match status" value="1"/>
</dbReference>